<dbReference type="Gene3D" id="2.160.20.10">
    <property type="entry name" value="Single-stranded right-handed beta-helix, Pectin lyase-like"/>
    <property type="match status" value="1"/>
</dbReference>
<dbReference type="SUPFAM" id="SSF51126">
    <property type="entry name" value="Pectin lyase-like"/>
    <property type="match status" value="1"/>
</dbReference>
<protein>
    <submittedName>
        <fullName evidence="1">Uncharacterized protein</fullName>
    </submittedName>
</protein>
<name>A0A382SWW1_9ZZZZ</name>
<dbReference type="EMBL" id="UINC01132227">
    <property type="protein sequence ID" value="SVD14409.1"/>
    <property type="molecule type" value="Genomic_DNA"/>
</dbReference>
<dbReference type="InterPro" id="IPR012334">
    <property type="entry name" value="Pectin_lyas_fold"/>
</dbReference>
<organism evidence="1">
    <name type="scientific">marine metagenome</name>
    <dbReference type="NCBI Taxonomy" id="408172"/>
    <lineage>
        <taxon>unclassified sequences</taxon>
        <taxon>metagenomes</taxon>
        <taxon>ecological metagenomes</taxon>
    </lineage>
</organism>
<evidence type="ECO:0000313" key="1">
    <source>
        <dbReference type="EMBL" id="SVD14409.1"/>
    </source>
</evidence>
<dbReference type="AlphaFoldDB" id="A0A382SWW1"/>
<proteinExistence type="predicted"/>
<accession>A0A382SWW1</accession>
<gene>
    <name evidence="1" type="ORF">METZ01_LOCUS367263</name>
</gene>
<feature type="non-terminal residue" evidence="1">
    <location>
        <position position="284"/>
    </location>
</feature>
<dbReference type="InterPro" id="IPR036249">
    <property type="entry name" value="Thioredoxin-like_sf"/>
</dbReference>
<sequence length="284" mass="31381">MLFFCNPILQNVTISDNNAATRSGGLTLFGANPVIINTIISQNSPDSIELFITENEDYNSNPTITYSNIQGDTTWAGNGNINLDPLFTDPDNGDFTLQPSSPCIDAGDPDSPLDPDGTIADMGAYYYHQEGDPPDPDEVEQVVLVEMFTNDGCTPCVPVNHLLDELFEDYNENITMIRYHWNSPSPTDPMYNYNPADVELRRQMYSILFCPVAVVNGIHILPGQQNIESDSEVNILSELANESILYLGHEVSLDNDSIVVDLEILPFEIIDGPVKSWAVVVEDS</sequence>
<dbReference type="SUPFAM" id="SSF52833">
    <property type="entry name" value="Thioredoxin-like"/>
    <property type="match status" value="1"/>
</dbReference>
<dbReference type="InterPro" id="IPR011050">
    <property type="entry name" value="Pectin_lyase_fold/virulence"/>
</dbReference>
<reference evidence="1" key="1">
    <citation type="submission" date="2018-05" db="EMBL/GenBank/DDBJ databases">
        <authorList>
            <person name="Lanie J.A."/>
            <person name="Ng W.-L."/>
            <person name="Kazmierczak K.M."/>
            <person name="Andrzejewski T.M."/>
            <person name="Davidsen T.M."/>
            <person name="Wayne K.J."/>
            <person name="Tettelin H."/>
            <person name="Glass J.I."/>
            <person name="Rusch D."/>
            <person name="Podicherti R."/>
            <person name="Tsui H.-C.T."/>
            <person name="Winkler M.E."/>
        </authorList>
    </citation>
    <scope>NUCLEOTIDE SEQUENCE</scope>
</reference>